<gene>
    <name evidence="7" type="primary">FAM162A</name>
    <name evidence="7" type="synonym">fam162a</name>
</gene>
<dbReference type="Proteomes" id="UP000472265">
    <property type="component" value="Chromosome 19"/>
</dbReference>
<name>A0A671W726_SPAAU</name>
<dbReference type="GO" id="GO:0005739">
    <property type="term" value="C:mitochondrion"/>
    <property type="evidence" value="ECO:0007669"/>
    <property type="project" value="TreeGrafter"/>
</dbReference>
<dbReference type="GeneID" id="115569809"/>
<evidence type="ECO:0000256" key="4">
    <source>
        <dbReference type="ARBA" id="ARBA00022989"/>
    </source>
</evidence>
<dbReference type="PANTHER" id="PTHR13674:SF2">
    <property type="entry name" value="PROTEIN FAM162A"/>
    <property type="match status" value="1"/>
</dbReference>
<reference evidence="7" key="1">
    <citation type="submission" date="2021-04" db="EMBL/GenBank/DDBJ databases">
        <authorList>
            <consortium name="Wellcome Sanger Institute Data Sharing"/>
        </authorList>
    </citation>
    <scope>NUCLEOTIDE SEQUENCE [LARGE SCALE GENOMIC DNA]</scope>
</reference>
<reference evidence="7" key="2">
    <citation type="submission" date="2025-08" db="UniProtKB">
        <authorList>
            <consortium name="Ensembl"/>
        </authorList>
    </citation>
    <scope>IDENTIFICATION</scope>
</reference>
<dbReference type="AlphaFoldDB" id="A0A671W726"/>
<sequence length="165" mass="18842">MNFVRSRLSIGNFIGQRCRQVTETWSHRGMCNKPQEVKAEPPPPLTTAPAQATRAGFRVPGYKPSEMDRRILIWSGRFKTADQIPEFVSFEMIDAARNKVRVKVCYVMMAATIGACLVMVIMGKRAAGRHESLTKQNMEKKARWREELERDKLEKEAVTLSEKAQ</sequence>
<dbReference type="OMA" id="GMCNKLP"/>
<evidence type="ECO:0000256" key="1">
    <source>
        <dbReference type="ARBA" id="ARBA00004167"/>
    </source>
</evidence>
<dbReference type="Ensembl" id="ENSSAUT00010036298.1">
    <property type="protein sequence ID" value="ENSSAUP00010034459.1"/>
    <property type="gene ID" value="ENSSAUG00010014594.1"/>
</dbReference>
<feature type="transmembrane region" description="Helical" evidence="6">
    <location>
        <begin position="104"/>
        <end position="123"/>
    </location>
</feature>
<evidence type="ECO:0000256" key="6">
    <source>
        <dbReference type="SAM" id="Phobius"/>
    </source>
</evidence>
<dbReference type="GO" id="GO:0051402">
    <property type="term" value="P:neuron apoptotic process"/>
    <property type="evidence" value="ECO:0007669"/>
    <property type="project" value="TreeGrafter"/>
</dbReference>
<evidence type="ECO:0000313" key="8">
    <source>
        <dbReference type="Proteomes" id="UP000472265"/>
    </source>
</evidence>
<keyword evidence="4 6" id="KW-1133">Transmembrane helix</keyword>
<dbReference type="FunCoup" id="A0A671W726">
    <property type="interactions" value="1563"/>
</dbReference>
<comment type="subcellular location">
    <subcellularLocation>
        <location evidence="1">Membrane</location>
        <topology evidence="1">Single-pass membrane protein</topology>
    </subcellularLocation>
</comment>
<dbReference type="CTD" id="26355"/>
<keyword evidence="8" id="KW-1185">Reference proteome</keyword>
<dbReference type="PANTHER" id="PTHR13674">
    <property type="entry name" value="GROWTH AND TRANSFORMATION-DEPENDENT PROTEIN"/>
    <property type="match status" value="1"/>
</dbReference>
<dbReference type="GO" id="GO:0016020">
    <property type="term" value="C:membrane"/>
    <property type="evidence" value="ECO:0007669"/>
    <property type="project" value="UniProtKB-SubCell"/>
</dbReference>
<accession>A0A671W726</accession>
<dbReference type="GeneTree" id="ENSGT00640000091497"/>
<dbReference type="OrthoDB" id="8193498at2759"/>
<dbReference type="InParanoid" id="A0A671W726"/>
<evidence type="ECO:0000256" key="5">
    <source>
        <dbReference type="ARBA" id="ARBA00023136"/>
    </source>
</evidence>
<dbReference type="InterPro" id="IPR009432">
    <property type="entry name" value="DUF1075"/>
</dbReference>
<proteinExistence type="inferred from homology"/>
<dbReference type="Pfam" id="PF06388">
    <property type="entry name" value="DUF1075"/>
    <property type="match status" value="1"/>
</dbReference>
<keyword evidence="5 6" id="KW-0472">Membrane</keyword>
<dbReference type="GO" id="GO:0090200">
    <property type="term" value="P:positive regulation of release of cytochrome c from mitochondria"/>
    <property type="evidence" value="ECO:0007669"/>
    <property type="project" value="TreeGrafter"/>
</dbReference>
<dbReference type="GO" id="GO:0071456">
    <property type="term" value="P:cellular response to hypoxia"/>
    <property type="evidence" value="ECO:0007669"/>
    <property type="project" value="TreeGrafter"/>
</dbReference>
<protein>
    <submittedName>
        <fullName evidence="7">Family with sequence similarity 162 member A</fullName>
    </submittedName>
</protein>
<reference evidence="7" key="3">
    <citation type="submission" date="2025-09" db="UniProtKB">
        <authorList>
            <consortium name="Ensembl"/>
        </authorList>
    </citation>
    <scope>IDENTIFICATION</scope>
</reference>
<keyword evidence="3 6" id="KW-0812">Transmembrane</keyword>
<evidence type="ECO:0000256" key="3">
    <source>
        <dbReference type="ARBA" id="ARBA00022692"/>
    </source>
</evidence>
<comment type="similarity">
    <text evidence="2">Belongs to the UPF0389 family.</text>
</comment>
<evidence type="ECO:0000313" key="7">
    <source>
        <dbReference type="Ensembl" id="ENSSAUP00010034459.1"/>
    </source>
</evidence>
<dbReference type="RefSeq" id="XP_030253830.1">
    <property type="nucleotide sequence ID" value="XM_030397970.1"/>
</dbReference>
<evidence type="ECO:0000256" key="2">
    <source>
        <dbReference type="ARBA" id="ARBA00007363"/>
    </source>
</evidence>
<organism evidence="7 8">
    <name type="scientific">Sparus aurata</name>
    <name type="common">Gilthead sea bream</name>
    <dbReference type="NCBI Taxonomy" id="8175"/>
    <lineage>
        <taxon>Eukaryota</taxon>
        <taxon>Metazoa</taxon>
        <taxon>Chordata</taxon>
        <taxon>Craniata</taxon>
        <taxon>Vertebrata</taxon>
        <taxon>Euteleostomi</taxon>
        <taxon>Actinopterygii</taxon>
        <taxon>Neopterygii</taxon>
        <taxon>Teleostei</taxon>
        <taxon>Neoteleostei</taxon>
        <taxon>Acanthomorphata</taxon>
        <taxon>Eupercaria</taxon>
        <taxon>Spariformes</taxon>
        <taxon>Sparidae</taxon>
        <taxon>Sparus</taxon>
    </lineage>
</organism>